<evidence type="ECO:0000259" key="1">
    <source>
        <dbReference type="PROSITE" id="PS50943"/>
    </source>
</evidence>
<dbReference type="RefSeq" id="WP_221573681.1">
    <property type="nucleotide sequence ID" value="NZ_JAIGNK010000002.1"/>
</dbReference>
<dbReference type="Gene3D" id="1.10.260.40">
    <property type="entry name" value="lambda repressor-like DNA-binding domains"/>
    <property type="match status" value="1"/>
</dbReference>
<gene>
    <name evidence="2" type="ORF">K3152_08655</name>
</gene>
<name>A0ABS7IXM3_9SPHN</name>
<feature type="domain" description="HTH cro/C1-type" evidence="1">
    <location>
        <begin position="30"/>
        <end position="84"/>
    </location>
</feature>
<dbReference type="PROSITE" id="PS50943">
    <property type="entry name" value="HTH_CROC1"/>
    <property type="match status" value="1"/>
</dbReference>
<dbReference type="SUPFAM" id="SSF47413">
    <property type="entry name" value="lambda repressor-like DNA-binding domains"/>
    <property type="match status" value="1"/>
</dbReference>
<accession>A0ABS7IXM3</accession>
<dbReference type="CDD" id="cd00093">
    <property type="entry name" value="HTH_XRE"/>
    <property type="match status" value="1"/>
</dbReference>
<dbReference type="InterPro" id="IPR010982">
    <property type="entry name" value="Lambda_DNA-bd_dom_sf"/>
</dbReference>
<evidence type="ECO:0000313" key="2">
    <source>
        <dbReference type="EMBL" id="MBX7458313.1"/>
    </source>
</evidence>
<protein>
    <recommendedName>
        <fullName evidence="1">HTH cro/C1-type domain-containing protein</fullName>
    </recommendedName>
</protein>
<keyword evidence="3" id="KW-1185">Reference proteome</keyword>
<sequence length="110" mass="11999">MTSRLNPYWDDEELDLSQGDGFALHAGIVLKSVLADRDIKPAVLARHLGVPHSGFYNMLNGKRAITAPLASKIEDAIGYPAETLMTMMARHDLAVARADKANHVEAMEIA</sequence>
<dbReference type="EMBL" id="JAIGNK010000002">
    <property type="protein sequence ID" value="MBX7458313.1"/>
    <property type="molecule type" value="Genomic_DNA"/>
</dbReference>
<dbReference type="InterPro" id="IPR001387">
    <property type="entry name" value="Cro/C1-type_HTH"/>
</dbReference>
<proteinExistence type="predicted"/>
<dbReference type="Proteomes" id="UP000783253">
    <property type="component" value="Unassembled WGS sequence"/>
</dbReference>
<reference evidence="2 3" key="1">
    <citation type="submission" date="2021-08" db="EMBL/GenBank/DDBJ databases">
        <title>Comparative Genomics Analysis of the Genus Qipengyuania Reveals Extensive Genetic Diversity and Metabolic Versatility, Including the Description of Fifteen Novel Species.</title>
        <authorList>
            <person name="Liu Y."/>
        </authorList>
    </citation>
    <scope>NUCLEOTIDE SEQUENCE [LARGE SCALE GENOMIC DNA]</scope>
    <source>
        <strain evidence="2 3">1NDH17</strain>
    </source>
</reference>
<dbReference type="SMART" id="SM00530">
    <property type="entry name" value="HTH_XRE"/>
    <property type="match status" value="1"/>
</dbReference>
<evidence type="ECO:0000313" key="3">
    <source>
        <dbReference type="Proteomes" id="UP000783253"/>
    </source>
</evidence>
<organism evidence="2 3">
    <name type="scientific">Qipengyuania polymorpha</name>
    <dbReference type="NCBI Taxonomy" id="2867234"/>
    <lineage>
        <taxon>Bacteria</taxon>
        <taxon>Pseudomonadati</taxon>
        <taxon>Pseudomonadota</taxon>
        <taxon>Alphaproteobacteria</taxon>
        <taxon>Sphingomonadales</taxon>
        <taxon>Erythrobacteraceae</taxon>
        <taxon>Qipengyuania</taxon>
    </lineage>
</organism>
<comment type="caution">
    <text evidence="2">The sequence shown here is derived from an EMBL/GenBank/DDBJ whole genome shotgun (WGS) entry which is preliminary data.</text>
</comment>